<reference evidence="3 4" key="1">
    <citation type="submission" date="2018-12" db="EMBL/GenBank/DDBJ databases">
        <title>Amycolatopsis eburnea sp. nov. actinomycete associate with arbuscular mycorrhiza fungal spore.</title>
        <authorList>
            <person name="Lumyong S."/>
            <person name="Chaiya L."/>
        </authorList>
    </citation>
    <scope>NUCLEOTIDE SEQUENCE [LARGE SCALE GENOMIC DNA]</scope>
    <source>
        <strain evidence="3 4">GLM-1</strain>
    </source>
</reference>
<dbReference type="Pfam" id="PF00296">
    <property type="entry name" value="Bac_luciferase"/>
    <property type="match status" value="1"/>
</dbReference>
<dbReference type="NCBIfam" id="TIGR03564">
    <property type="entry name" value="F420_MSMEG_4879"/>
    <property type="match status" value="1"/>
</dbReference>
<evidence type="ECO:0000259" key="2">
    <source>
        <dbReference type="Pfam" id="PF00296"/>
    </source>
</evidence>
<dbReference type="EMBL" id="RSEC01000053">
    <property type="protein sequence ID" value="RSD15508.1"/>
    <property type="molecule type" value="Genomic_DNA"/>
</dbReference>
<dbReference type="OrthoDB" id="7054907at2"/>
<dbReference type="InterPro" id="IPR011251">
    <property type="entry name" value="Luciferase-like_dom"/>
</dbReference>
<dbReference type="Gene3D" id="3.20.20.30">
    <property type="entry name" value="Luciferase-like domain"/>
    <property type="match status" value="1"/>
</dbReference>
<dbReference type="Proteomes" id="UP000267081">
    <property type="component" value="Unassembled WGS sequence"/>
</dbReference>
<dbReference type="InterPro" id="IPR050564">
    <property type="entry name" value="F420-G6PD/mer"/>
</dbReference>
<accession>A0A427T747</accession>
<feature type="domain" description="Luciferase-like" evidence="2">
    <location>
        <begin position="17"/>
        <end position="271"/>
    </location>
</feature>
<gene>
    <name evidence="3" type="ORF">EIY87_24395</name>
</gene>
<sequence>MEALVRTGILIDELGVGFDAMTAQAREAAKLGYRTLWVAQRGGWDALTALPALGAAAPGTELGTCVVPTYPRHPITMAAQALTAQAATGVPVHLGVGLSHKFIVEGEFGYSYDRPLRHLLEYLEALHPLLRGEKADVHGETLTAAGGVTAPGAARPQVLLGSVSPRSTRLAGELADGVITTWAGPRATGEFVVPTLGTAARVVSGQLICVTSEPDERRKWVEETYGAAANVPAYRAILDREGHERVSDSAIVGDEETVLRQVKSLEAAGATELLVMPFGPAADQARTRELLAAG</sequence>
<keyword evidence="4" id="KW-1185">Reference proteome</keyword>
<keyword evidence="1 3" id="KW-0560">Oxidoreductase</keyword>
<evidence type="ECO:0000313" key="3">
    <source>
        <dbReference type="EMBL" id="RSD15508.1"/>
    </source>
</evidence>
<dbReference type="AlphaFoldDB" id="A0A427T747"/>
<protein>
    <submittedName>
        <fullName evidence="3">TIGR03564 family F420-dependent LLM class oxidoreductase</fullName>
        <ecNumber evidence="3">1.-.-.-</ecNumber>
    </submittedName>
</protein>
<dbReference type="PANTHER" id="PTHR43244">
    <property type="match status" value="1"/>
</dbReference>
<name>A0A427T747_9PSEU</name>
<evidence type="ECO:0000313" key="4">
    <source>
        <dbReference type="Proteomes" id="UP000267081"/>
    </source>
</evidence>
<dbReference type="InterPro" id="IPR019910">
    <property type="entry name" value="Lucif-like_OxRdtase_MSMEG_4879"/>
</dbReference>
<proteinExistence type="predicted"/>
<dbReference type="PANTHER" id="PTHR43244:SF1">
    <property type="entry name" value="5,10-METHYLENETETRAHYDROMETHANOPTERIN REDUCTASE"/>
    <property type="match status" value="1"/>
</dbReference>
<evidence type="ECO:0000256" key="1">
    <source>
        <dbReference type="ARBA" id="ARBA00023002"/>
    </source>
</evidence>
<dbReference type="GO" id="GO:0016705">
    <property type="term" value="F:oxidoreductase activity, acting on paired donors, with incorporation or reduction of molecular oxygen"/>
    <property type="evidence" value="ECO:0007669"/>
    <property type="project" value="InterPro"/>
</dbReference>
<dbReference type="EC" id="1.-.-.-" evidence="3"/>
<comment type="caution">
    <text evidence="3">The sequence shown here is derived from an EMBL/GenBank/DDBJ whole genome shotgun (WGS) entry which is preliminary data.</text>
</comment>
<organism evidence="3 4">
    <name type="scientific">Amycolatopsis eburnea</name>
    <dbReference type="NCBI Taxonomy" id="2267691"/>
    <lineage>
        <taxon>Bacteria</taxon>
        <taxon>Bacillati</taxon>
        <taxon>Actinomycetota</taxon>
        <taxon>Actinomycetes</taxon>
        <taxon>Pseudonocardiales</taxon>
        <taxon>Pseudonocardiaceae</taxon>
        <taxon>Amycolatopsis</taxon>
    </lineage>
</organism>
<dbReference type="InterPro" id="IPR036661">
    <property type="entry name" value="Luciferase-like_sf"/>
</dbReference>
<dbReference type="SUPFAM" id="SSF51679">
    <property type="entry name" value="Bacterial luciferase-like"/>
    <property type="match status" value="1"/>
</dbReference>